<organism evidence="1 2">
    <name type="scientific">Ensete ventricosum</name>
    <name type="common">Abyssinian banana</name>
    <name type="synonym">Musa ensete</name>
    <dbReference type="NCBI Taxonomy" id="4639"/>
    <lineage>
        <taxon>Eukaryota</taxon>
        <taxon>Viridiplantae</taxon>
        <taxon>Streptophyta</taxon>
        <taxon>Embryophyta</taxon>
        <taxon>Tracheophyta</taxon>
        <taxon>Spermatophyta</taxon>
        <taxon>Magnoliopsida</taxon>
        <taxon>Liliopsida</taxon>
        <taxon>Zingiberales</taxon>
        <taxon>Musaceae</taxon>
        <taxon>Ensete</taxon>
    </lineage>
</organism>
<dbReference type="AlphaFoldDB" id="A0A426ZMF1"/>
<dbReference type="Proteomes" id="UP000287651">
    <property type="component" value="Unassembled WGS sequence"/>
</dbReference>
<dbReference type="EMBL" id="AMZH03005910">
    <property type="protein sequence ID" value="RRT65168.1"/>
    <property type="molecule type" value="Genomic_DNA"/>
</dbReference>
<proteinExistence type="predicted"/>
<sequence length="124" mass="13837">MQSRVSIDFSCTISEIQNTGHSQYISPMGSRTITVSRKNATGINFAESRVSIGFRISSQKFKIQAIPNVFALSKSYELSFAKQHYGYKLCAKSRAKSSSIDFSCTVSEIQTTGHSKHIMLWEVT</sequence>
<reference evidence="1 2" key="1">
    <citation type="journal article" date="2014" name="Agronomy (Basel)">
        <title>A Draft Genome Sequence for Ensete ventricosum, the Drought-Tolerant Tree Against Hunger.</title>
        <authorList>
            <person name="Harrison J."/>
            <person name="Moore K.A."/>
            <person name="Paszkiewicz K."/>
            <person name="Jones T."/>
            <person name="Grant M."/>
            <person name="Ambacheew D."/>
            <person name="Muzemil S."/>
            <person name="Studholme D.J."/>
        </authorList>
    </citation>
    <scope>NUCLEOTIDE SEQUENCE [LARGE SCALE GENOMIC DNA]</scope>
</reference>
<evidence type="ECO:0000313" key="1">
    <source>
        <dbReference type="EMBL" id="RRT65168.1"/>
    </source>
</evidence>
<comment type="caution">
    <text evidence="1">The sequence shown here is derived from an EMBL/GenBank/DDBJ whole genome shotgun (WGS) entry which is preliminary data.</text>
</comment>
<evidence type="ECO:0000313" key="2">
    <source>
        <dbReference type="Proteomes" id="UP000287651"/>
    </source>
</evidence>
<gene>
    <name evidence="1" type="ORF">B296_00027786</name>
</gene>
<accession>A0A426ZMF1</accession>
<protein>
    <submittedName>
        <fullName evidence="1">Uncharacterized protein</fullName>
    </submittedName>
</protein>
<name>A0A426ZMF1_ENSVE</name>